<feature type="chain" id="PRO_5032528835" evidence="1">
    <location>
        <begin position="19"/>
        <end position="216"/>
    </location>
</feature>
<proteinExistence type="predicted"/>
<dbReference type="Proteomes" id="UP000484885">
    <property type="component" value="Unassembled WGS sequence"/>
</dbReference>
<dbReference type="InterPro" id="IPR021747">
    <property type="entry name" value="DUF3313"/>
</dbReference>
<feature type="signal peptide" evidence="1">
    <location>
        <begin position="1"/>
        <end position="18"/>
    </location>
</feature>
<comment type="caution">
    <text evidence="2">The sequence shown here is derived from an EMBL/GenBank/DDBJ whole genome shotgun (WGS) entry which is preliminary data.</text>
</comment>
<evidence type="ECO:0000313" key="2">
    <source>
        <dbReference type="EMBL" id="NDY94412.1"/>
    </source>
</evidence>
<gene>
    <name evidence="2" type="ORF">G3I74_01540</name>
</gene>
<reference evidence="2 3" key="1">
    <citation type="submission" date="2020-02" db="EMBL/GenBank/DDBJ databases">
        <authorList>
            <person name="Zhang X.-Y."/>
        </authorList>
    </citation>
    <scope>NUCLEOTIDE SEQUENCE [LARGE SCALE GENOMIC DNA]</scope>
    <source>
        <strain evidence="2 3">C33</strain>
    </source>
</reference>
<keyword evidence="3" id="KW-1185">Reference proteome</keyword>
<accession>A0A845UVZ1</accession>
<protein>
    <submittedName>
        <fullName evidence="2">DUF3313 domain-containing protein</fullName>
    </submittedName>
</protein>
<sequence length="216" mass="24569">MSATLRLALLTAAALIVAGCATTPQSDYSHDGLELREVRGLDEVWVRPGTDFASYENLFVEPVEVAFDPHWDPRRTGSRLRLSDDKREEIRRDAAELFDRTFRRELEGSERFELVDEAGENTLVFEPKIIDLVINAPEDRMSSSRVRTYVSEFGRVTLVGELKDAASGAIVARISDKEIARTARPLEFTDRFINEREGERVIRQWARTLVEQLDGL</sequence>
<dbReference type="Pfam" id="PF11769">
    <property type="entry name" value="DUF3313"/>
    <property type="match status" value="1"/>
</dbReference>
<keyword evidence="1" id="KW-0732">Signal</keyword>
<name>A0A845UVZ1_9GAMM</name>
<dbReference type="AlphaFoldDB" id="A0A845UVZ1"/>
<dbReference type="PROSITE" id="PS51257">
    <property type="entry name" value="PROKAR_LIPOPROTEIN"/>
    <property type="match status" value="1"/>
</dbReference>
<evidence type="ECO:0000256" key="1">
    <source>
        <dbReference type="SAM" id="SignalP"/>
    </source>
</evidence>
<dbReference type="EMBL" id="JAAGSC010000031">
    <property type="protein sequence ID" value="NDY94412.1"/>
    <property type="molecule type" value="Genomic_DNA"/>
</dbReference>
<organism evidence="2 3">
    <name type="scientific">Wenzhouxiangella limi</name>
    <dbReference type="NCBI Taxonomy" id="2707351"/>
    <lineage>
        <taxon>Bacteria</taxon>
        <taxon>Pseudomonadati</taxon>
        <taxon>Pseudomonadota</taxon>
        <taxon>Gammaproteobacteria</taxon>
        <taxon>Chromatiales</taxon>
        <taxon>Wenzhouxiangellaceae</taxon>
        <taxon>Wenzhouxiangella</taxon>
    </lineage>
</organism>
<evidence type="ECO:0000313" key="3">
    <source>
        <dbReference type="Proteomes" id="UP000484885"/>
    </source>
</evidence>
<dbReference type="RefSeq" id="WP_164209522.1">
    <property type="nucleotide sequence ID" value="NZ_JAAGSC010000031.1"/>
</dbReference>